<dbReference type="EC" id="3.1.4.-" evidence="2"/>
<keyword evidence="3" id="KW-1185">Reference proteome</keyword>
<keyword evidence="2" id="KW-0378">Hydrolase</keyword>
<evidence type="ECO:0000259" key="1">
    <source>
        <dbReference type="PROSITE" id="PS51832"/>
    </source>
</evidence>
<accession>A0ABW2A7Z5</accession>
<dbReference type="Proteomes" id="UP001596422">
    <property type="component" value="Unassembled WGS sequence"/>
</dbReference>
<dbReference type="EMBL" id="JBHSWE010000001">
    <property type="protein sequence ID" value="MFC6673612.1"/>
    <property type="molecule type" value="Genomic_DNA"/>
</dbReference>
<organism evidence="2 3">
    <name type="scientific">Marinobacterium aestuariivivens</name>
    <dbReference type="NCBI Taxonomy" id="1698799"/>
    <lineage>
        <taxon>Bacteria</taxon>
        <taxon>Pseudomonadati</taxon>
        <taxon>Pseudomonadota</taxon>
        <taxon>Gammaproteobacteria</taxon>
        <taxon>Oceanospirillales</taxon>
        <taxon>Oceanospirillaceae</taxon>
        <taxon>Marinobacterium</taxon>
    </lineage>
</organism>
<name>A0ABW2A7Z5_9GAMM</name>
<dbReference type="RefSeq" id="WP_379913421.1">
    <property type="nucleotide sequence ID" value="NZ_JBHSWE010000001.1"/>
</dbReference>
<protein>
    <submittedName>
        <fullName evidence="2">HD-GYP domain-containing protein</fullName>
        <ecNumber evidence="2">3.1.4.-</ecNumber>
    </submittedName>
</protein>
<dbReference type="CDD" id="cd00077">
    <property type="entry name" value="HDc"/>
    <property type="match status" value="1"/>
</dbReference>
<dbReference type="GO" id="GO:0016787">
    <property type="term" value="F:hydrolase activity"/>
    <property type="evidence" value="ECO:0007669"/>
    <property type="project" value="UniProtKB-KW"/>
</dbReference>
<dbReference type="Gene3D" id="1.10.3210.10">
    <property type="entry name" value="Hypothetical protein af1432"/>
    <property type="match status" value="1"/>
</dbReference>
<proteinExistence type="predicted"/>
<feature type="domain" description="HD-GYP" evidence="1">
    <location>
        <begin position="1"/>
        <end position="133"/>
    </location>
</feature>
<gene>
    <name evidence="2" type="ORF">ACFQDL_28605</name>
</gene>
<comment type="caution">
    <text evidence="2">The sequence shown here is derived from an EMBL/GenBank/DDBJ whole genome shotgun (WGS) entry which is preliminary data.</text>
</comment>
<sequence>MQIRAGTLTPEERYKINDHIVQTIIMLDKLPYPRHLRRVPEIAGGHHERMDGTGYPKRLRAEEMSMRARMMAIADVFEALTAADRPYKEAKTLSESLRIMAKMRDGGHLDPDLLRLFLESGVYLQYARRYLAPEQIDDIDIRDYLGETIS</sequence>
<dbReference type="Pfam" id="PF13487">
    <property type="entry name" value="HD_5"/>
    <property type="match status" value="1"/>
</dbReference>
<dbReference type="SUPFAM" id="SSF109604">
    <property type="entry name" value="HD-domain/PDEase-like"/>
    <property type="match status" value="1"/>
</dbReference>
<evidence type="ECO:0000313" key="2">
    <source>
        <dbReference type="EMBL" id="MFC6673612.1"/>
    </source>
</evidence>
<dbReference type="PANTHER" id="PTHR43155">
    <property type="entry name" value="CYCLIC DI-GMP PHOSPHODIESTERASE PA4108-RELATED"/>
    <property type="match status" value="1"/>
</dbReference>
<dbReference type="PANTHER" id="PTHR43155:SF2">
    <property type="entry name" value="CYCLIC DI-GMP PHOSPHODIESTERASE PA4108"/>
    <property type="match status" value="1"/>
</dbReference>
<dbReference type="PROSITE" id="PS51832">
    <property type="entry name" value="HD_GYP"/>
    <property type="match status" value="1"/>
</dbReference>
<evidence type="ECO:0000313" key="3">
    <source>
        <dbReference type="Proteomes" id="UP001596422"/>
    </source>
</evidence>
<dbReference type="InterPro" id="IPR037522">
    <property type="entry name" value="HD_GYP_dom"/>
</dbReference>
<dbReference type="InterPro" id="IPR003607">
    <property type="entry name" value="HD/PDEase_dom"/>
</dbReference>
<reference evidence="3" key="1">
    <citation type="journal article" date="2019" name="Int. J. Syst. Evol. Microbiol.">
        <title>The Global Catalogue of Microorganisms (GCM) 10K type strain sequencing project: providing services to taxonomists for standard genome sequencing and annotation.</title>
        <authorList>
            <consortium name="The Broad Institute Genomics Platform"/>
            <consortium name="The Broad Institute Genome Sequencing Center for Infectious Disease"/>
            <person name="Wu L."/>
            <person name="Ma J."/>
        </authorList>
    </citation>
    <scope>NUCLEOTIDE SEQUENCE [LARGE SCALE GENOMIC DNA]</scope>
    <source>
        <strain evidence="3">NBRC 111756</strain>
    </source>
</reference>